<feature type="site" description="Increases basicity of active site His" evidence="2">
    <location>
        <position position="135"/>
    </location>
</feature>
<feature type="binding site" evidence="3">
    <location>
        <position position="69"/>
    </location>
    <ligand>
        <name>substrate</name>
    </ligand>
</feature>
<organism evidence="5 6">
    <name type="scientific">Algoriphagus yeomjeoni</name>
    <dbReference type="NCBI Taxonomy" id="291403"/>
    <lineage>
        <taxon>Bacteria</taxon>
        <taxon>Pseudomonadati</taxon>
        <taxon>Bacteroidota</taxon>
        <taxon>Cytophagia</taxon>
        <taxon>Cytophagales</taxon>
        <taxon>Cyclobacteriaceae</taxon>
        <taxon>Algoriphagus</taxon>
    </lineage>
</organism>
<dbReference type="InterPro" id="IPR011004">
    <property type="entry name" value="Trimer_LpxA-like_sf"/>
</dbReference>
<feature type="domain" description="PglD N-terminal" evidence="4">
    <location>
        <begin position="2"/>
        <end position="81"/>
    </location>
</feature>
<dbReference type="InterPro" id="IPR041561">
    <property type="entry name" value="PglD_N"/>
</dbReference>
<sequence>MVIAGAGGHALEVFDELNSLDSELKDHDIICLDKDISKLIFKGNIRILHTEEELKREVPGSFRFCLGIGNSRIRKKIMESLEEIGGIYFPIRSKNSIISTSSSGSYDALNQSFIGPEVKIGLGSLINVGAKVHHEVSLGEFVEIGPGALVLGNASVGDFTQIGAGAVILPGVHVGANCKIGAGSVVTKNIADGSTAFGVPCRVKAE</sequence>
<dbReference type="CDD" id="cd03360">
    <property type="entry name" value="LbH_AT_putative"/>
    <property type="match status" value="1"/>
</dbReference>
<dbReference type="Proteomes" id="UP000249610">
    <property type="component" value="Unassembled WGS sequence"/>
</dbReference>
<dbReference type="GO" id="GO:0016746">
    <property type="term" value="F:acyltransferase activity"/>
    <property type="evidence" value="ECO:0007669"/>
    <property type="project" value="UniProtKB-KW"/>
</dbReference>
<dbReference type="Gene3D" id="3.40.50.20">
    <property type="match status" value="1"/>
</dbReference>
<proteinExistence type="inferred from homology"/>
<dbReference type="SUPFAM" id="SSF51161">
    <property type="entry name" value="Trimeric LpxA-like enzymes"/>
    <property type="match status" value="1"/>
</dbReference>
<dbReference type="AlphaFoldDB" id="A0A327PB75"/>
<dbReference type="Gene3D" id="2.160.10.10">
    <property type="entry name" value="Hexapeptide repeat proteins"/>
    <property type="match status" value="1"/>
</dbReference>
<dbReference type="InterPro" id="IPR001451">
    <property type="entry name" value="Hexapep"/>
</dbReference>
<dbReference type="EMBL" id="QLLK01000006">
    <property type="protein sequence ID" value="RAI89505.1"/>
    <property type="molecule type" value="Genomic_DNA"/>
</dbReference>
<dbReference type="PANTHER" id="PTHR43300:SF10">
    <property type="entry name" value="2,3,4,5-TETRAHYDROPYRIDINE-2,6-DICARBOXYLATE N-ACETYLTRANSFERASE"/>
    <property type="match status" value="1"/>
</dbReference>
<evidence type="ECO:0000256" key="1">
    <source>
        <dbReference type="ARBA" id="ARBA00007274"/>
    </source>
</evidence>
<dbReference type="InterPro" id="IPR050179">
    <property type="entry name" value="Trans_hexapeptide_repeat"/>
</dbReference>
<evidence type="ECO:0000256" key="3">
    <source>
        <dbReference type="PIRSR" id="PIRSR620019-2"/>
    </source>
</evidence>
<evidence type="ECO:0000313" key="5">
    <source>
        <dbReference type="EMBL" id="RAI89505.1"/>
    </source>
</evidence>
<name>A0A327PB75_9BACT</name>
<dbReference type="InterPro" id="IPR020019">
    <property type="entry name" value="AcTrfase_PglD-like"/>
</dbReference>
<comment type="caution">
    <text evidence="5">The sequence shown here is derived from an EMBL/GenBank/DDBJ whole genome shotgun (WGS) entry which is preliminary data.</text>
</comment>
<keyword evidence="5" id="KW-0012">Acyltransferase</keyword>
<evidence type="ECO:0000259" key="4">
    <source>
        <dbReference type="Pfam" id="PF17836"/>
    </source>
</evidence>
<dbReference type="Pfam" id="PF17836">
    <property type="entry name" value="PglD_N"/>
    <property type="match status" value="1"/>
</dbReference>
<dbReference type="PANTHER" id="PTHR43300">
    <property type="entry name" value="ACETYLTRANSFERASE"/>
    <property type="match status" value="1"/>
</dbReference>
<accession>A0A327PB75</accession>
<feature type="active site" description="Proton acceptor" evidence="2">
    <location>
        <position position="134"/>
    </location>
</feature>
<keyword evidence="6" id="KW-1185">Reference proteome</keyword>
<evidence type="ECO:0000256" key="2">
    <source>
        <dbReference type="PIRSR" id="PIRSR620019-1"/>
    </source>
</evidence>
<evidence type="ECO:0000313" key="6">
    <source>
        <dbReference type="Proteomes" id="UP000249610"/>
    </source>
</evidence>
<reference evidence="5 6" key="1">
    <citation type="submission" date="2018-06" db="EMBL/GenBank/DDBJ databases">
        <title>Genomic Encyclopedia of Archaeal and Bacterial Type Strains, Phase II (KMG-II): from individual species to whole genera.</title>
        <authorList>
            <person name="Goeker M."/>
        </authorList>
    </citation>
    <scope>NUCLEOTIDE SEQUENCE [LARGE SCALE GENOMIC DNA]</scope>
    <source>
        <strain evidence="5 6">DSM 23446</strain>
    </source>
</reference>
<gene>
    <name evidence="5" type="ORF">LV83_02547</name>
</gene>
<dbReference type="Pfam" id="PF00132">
    <property type="entry name" value="Hexapep"/>
    <property type="match status" value="1"/>
</dbReference>
<comment type="similarity">
    <text evidence="1">Belongs to the transferase hexapeptide repeat family.</text>
</comment>
<protein>
    <submittedName>
        <fullName evidence="5">Sugar O-acyltransferase (Sialic acid O-acetyltransferase NeuD family)</fullName>
    </submittedName>
</protein>
<keyword evidence="5" id="KW-0808">Transferase</keyword>